<accession>A0A142K991</accession>
<organism evidence="2 3">
    <name type="scientific">Gordonia phage Yvonnetastic</name>
    <dbReference type="NCBI Taxonomy" id="1821566"/>
    <lineage>
        <taxon>Viruses</taxon>
        <taxon>Duplodnaviria</taxon>
        <taxon>Heunggongvirae</taxon>
        <taxon>Uroviricota</taxon>
        <taxon>Caudoviricetes</taxon>
        <taxon>Yvonnevirus</taxon>
        <taxon>Yvonnevirus yvonnetastic</taxon>
        <taxon>Gordonia virus Yvonnetastic</taxon>
    </lineage>
</organism>
<dbReference type="RefSeq" id="YP_009301184.1">
    <property type="nucleotide sequence ID" value="NC_031230.1"/>
</dbReference>
<proteinExistence type="predicted"/>
<feature type="transmembrane region" description="Helical" evidence="1">
    <location>
        <begin position="12"/>
        <end position="39"/>
    </location>
</feature>
<keyword evidence="3" id="KW-1185">Reference proteome</keyword>
<keyword evidence="1" id="KW-0472">Membrane</keyword>
<dbReference type="KEGG" id="vg:29125092"/>
<reference evidence="3" key="1">
    <citation type="submission" date="2016-03" db="EMBL/GenBank/DDBJ databases">
        <authorList>
            <person name="Ploux O."/>
        </authorList>
    </citation>
    <scope>NUCLEOTIDE SEQUENCE [LARGE SCALE GENOMIC DNA]</scope>
</reference>
<dbReference type="Proteomes" id="UP000201371">
    <property type="component" value="Segment"/>
</dbReference>
<keyword evidence="1" id="KW-0812">Transmembrane</keyword>
<sequence>MSQVEYKSSGAGGGVGFFSILFFIFLVLKLTEVINWSWWWVTAPLWLPLVVSLAVGVVAGLIFLVAWLIPDKGVSPAKKNRS</sequence>
<keyword evidence="1" id="KW-1133">Transmembrane helix</keyword>
<feature type="transmembrane region" description="Helical" evidence="1">
    <location>
        <begin position="45"/>
        <end position="69"/>
    </location>
</feature>
<protein>
    <submittedName>
        <fullName evidence="2">Uncharacterized protein</fullName>
    </submittedName>
</protein>
<evidence type="ECO:0000313" key="2">
    <source>
        <dbReference type="EMBL" id="AMS02674.1"/>
    </source>
</evidence>
<evidence type="ECO:0000313" key="3">
    <source>
        <dbReference type="Proteomes" id="UP000201371"/>
    </source>
</evidence>
<dbReference type="GeneID" id="29125092"/>
<dbReference type="EMBL" id="KU963248">
    <property type="protein sequence ID" value="AMS02674.1"/>
    <property type="molecule type" value="Genomic_DNA"/>
</dbReference>
<evidence type="ECO:0000256" key="1">
    <source>
        <dbReference type="SAM" id="Phobius"/>
    </source>
</evidence>
<gene>
    <name evidence="2" type="primary">130</name>
    <name evidence="2" type="ORF">SEA_YVONNETASTIC_130</name>
</gene>
<name>A0A142K991_9CAUD</name>